<dbReference type="VEuPathDB" id="AmoebaDB:NfTy_047270"/>
<name>A0A6A5BCZ1_NAEFO</name>
<comment type="caution">
    <text evidence="2">The sequence shown here is derived from an EMBL/GenBank/DDBJ whole genome shotgun (WGS) entry which is preliminary data.</text>
</comment>
<evidence type="ECO:0000313" key="2">
    <source>
        <dbReference type="EMBL" id="KAF0972722.1"/>
    </source>
</evidence>
<feature type="region of interest" description="Disordered" evidence="1">
    <location>
        <begin position="78"/>
        <end position="97"/>
    </location>
</feature>
<sequence length="400" mass="46862">MDESCENGDYGVMNHDHSCCHHHHEDYEEKDPQILEIFKQAKPVFSKLEKITYRDDEEEQAFHSIMAVLGRSDFECQSQDHDDVSSENEEITNDVKEETTTVEAKTETHQTLQDILIELLSDFKYGKDRRFHGKLYMLSKAFLFIAKFWSLQFYDEESDDEQTEKTERSKYIPDTVDELKLAKCIGFSFAWVNVIFPRSIPDYEPYICLLIDVGKLKLTDLWLEKGLNVVSFTSSGNGKMNIKKAPLHFSRRMISQFRGENLVIGDKHNLTTNRPEMNFTMDIDIAEEPDVVGDAFNEDNILAFPTHRFSKVIFNFIGHNILLDKPVIMQYFRILRSNGILDFKTEHVDQKAIEQIFARKYEFEKNLWNCGFCDISIQKKCDDETTKYAPYYLHVQARKR</sequence>
<dbReference type="Proteomes" id="UP000444721">
    <property type="component" value="Unassembled WGS sequence"/>
</dbReference>
<gene>
    <name evidence="2" type="ORF">FDP41_008971</name>
</gene>
<accession>A0A6A5BCZ1</accession>
<dbReference type="EMBL" id="VFQX01000066">
    <property type="protein sequence ID" value="KAF0972722.1"/>
    <property type="molecule type" value="Genomic_DNA"/>
</dbReference>
<dbReference type="OrthoDB" id="10255626at2759"/>
<keyword evidence="3" id="KW-1185">Reference proteome</keyword>
<evidence type="ECO:0000313" key="3">
    <source>
        <dbReference type="Proteomes" id="UP000444721"/>
    </source>
</evidence>
<evidence type="ECO:0000256" key="1">
    <source>
        <dbReference type="SAM" id="MobiDB-lite"/>
    </source>
</evidence>
<dbReference type="VEuPathDB" id="AmoebaDB:NF0077170"/>
<dbReference type="AlphaFoldDB" id="A0A6A5BCZ1"/>
<dbReference type="RefSeq" id="XP_044557436.1">
    <property type="nucleotide sequence ID" value="XM_044712880.1"/>
</dbReference>
<dbReference type="OMA" id="LAKCIGF"/>
<dbReference type="GeneID" id="68116188"/>
<reference evidence="2 3" key="1">
    <citation type="journal article" date="2019" name="Sci. Rep.">
        <title>Nanopore sequencing improves the draft genome of the human pathogenic amoeba Naegleria fowleri.</title>
        <authorList>
            <person name="Liechti N."/>
            <person name="Schurch N."/>
            <person name="Bruggmann R."/>
            <person name="Wittwer M."/>
        </authorList>
    </citation>
    <scope>NUCLEOTIDE SEQUENCE [LARGE SCALE GENOMIC DNA]</scope>
    <source>
        <strain evidence="2 3">ATCC 30894</strain>
    </source>
</reference>
<proteinExistence type="predicted"/>
<dbReference type="VEuPathDB" id="AmoebaDB:FDP41_008971"/>
<protein>
    <submittedName>
        <fullName evidence="2">Uncharacterized protein</fullName>
    </submittedName>
</protein>
<organism evidence="2 3">
    <name type="scientific">Naegleria fowleri</name>
    <name type="common">Brain eating amoeba</name>
    <dbReference type="NCBI Taxonomy" id="5763"/>
    <lineage>
        <taxon>Eukaryota</taxon>
        <taxon>Discoba</taxon>
        <taxon>Heterolobosea</taxon>
        <taxon>Tetramitia</taxon>
        <taxon>Eutetramitia</taxon>
        <taxon>Vahlkampfiidae</taxon>
        <taxon>Naegleria</taxon>
    </lineage>
</organism>